<accession>A0ABW0LFZ4</accession>
<keyword evidence="3" id="KW-1185">Reference proteome</keyword>
<dbReference type="RefSeq" id="WP_382350199.1">
    <property type="nucleotide sequence ID" value="NZ_JBHSMC010000011.1"/>
</dbReference>
<feature type="transmembrane region" description="Helical" evidence="1">
    <location>
        <begin position="159"/>
        <end position="179"/>
    </location>
</feature>
<feature type="transmembrane region" description="Helical" evidence="1">
    <location>
        <begin position="54"/>
        <end position="71"/>
    </location>
</feature>
<comment type="caution">
    <text evidence="2">The sequence shown here is derived from an EMBL/GenBank/DDBJ whole genome shotgun (WGS) entry which is preliminary data.</text>
</comment>
<sequence>MINIFVGLFFIFFRTNISFFDVGIIFYVTNVIGYISLFFGIKELSITNEKLNKIQPYVVVMMVHSFVFLLLDAFKISPLHIGLINSYTEFLALVGLVFIVAGMLMIFVIIFQLLDGFTDQFDAAMSTKLLYNLTTVMLFTSILAVVSSIFNIIPIVEQSLTGLLSLVNVLFLISYYRAFLVKKVKLT</sequence>
<keyword evidence="1" id="KW-0812">Transmembrane</keyword>
<gene>
    <name evidence="2" type="ORF">ACFPM4_08585</name>
</gene>
<dbReference type="Proteomes" id="UP001596147">
    <property type="component" value="Unassembled WGS sequence"/>
</dbReference>
<feature type="transmembrane region" description="Helical" evidence="1">
    <location>
        <begin position="129"/>
        <end position="153"/>
    </location>
</feature>
<name>A0ABW0LFZ4_9BACI</name>
<evidence type="ECO:0000313" key="2">
    <source>
        <dbReference type="EMBL" id="MFC5464809.1"/>
    </source>
</evidence>
<proteinExistence type="predicted"/>
<evidence type="ECO:0000313" key="3">
    <source>
        <dbReference type="Proteomes" id="UP001596147"/>
    </source>
</evidence>
<feature type="transmembrane region" description="Helical" evidence="1">
    <location>
        <begin position="24"/>
        <end position="42"/>
    </location>
</feature>
<evidence type="ECO:0000256" key="1">
    <source>
        <dbReference type="SAM" id="Phobius"/>
    </source>
</evidence>
<feature type="transmembrane region" description="Helical" evidence="1">
    <location>
        <begin position="91"/>
        <end position="117"/>
    </location>
</feature>
<keyword evidence="1" id="KW-0472">Membrane</keyword>
<keyword evidence="1" id="KW-1133">Transmembrane helix</keyword>
<reference evidence="3" key="1">
    <citation type="journal article" date="2019" name="Int. J. Syst. Evol. Microbiol.">
        <title>The Global Catalogue of Microorganisms (GCM) 10K type strain sequencing project: providing services to taxonomists for standard genome sequencing and annotation.</title>
        <authorList>
            <consortium name="The Broad Institute Genomics Platform"/>
            <consortium name="The Broad Institute Genome Sequencing Center for Infectious Disease"/>
            <person name="Wu L."/>
            <person name="Ma J."/>
        </authorList>
    </citation>
    <scope>NUCLEOTIDE SEQUENCE [LARGE SCALE GENOMIC DNA]</scope>
    <source>
        <strain evidence="3">CGMCC 1.12237</strain>
    </source>
</reference>
<dbReference type="EMBL" id="JBHSMC010000011">
    <property type="protein sequence ID" value="MFC5464809.1"/>
    <property type="molecule type" value="Genomic_DNA"/>
</dbReference>
<protein>
    <submittedName>
        <fullName evidence="2">Uncharacterized protein</fullName>
    </submittedName>
</protein>
<organism evidence="2 3">
    <name type="scientific">Lederbergia graminis</name>
    <dbReference type="NCBI Taxonomy" id="735518"/>
    <lineage>
        <taxon>Bacteria</taxon>
        <taxon>Bacillati</taxon>
        <taxon>Bacillota</taxon>
        <taxon>Bacilli</taxon>
        <taxon>Bacillales</taxon>
        <taxon>Bacillaceae</taxon>
        <taxon>Lederbergia</taxon>
    </lineage>
</organism>